<dbReference type="Proteomes" id="UP001176941">
    <property type="component" value="Chromosome 31"/>
</dbReference>
<evidence type="ECO:0000313" key="2">
    <source>
        <dbReference type="EMBL" id="CAI9171562.1"/>
    </source>
</evidence>
<reference evidence="2" key="1">
    <citation type="submission" date="2023-04" db="EMBL/GenBank/DDBJ databases">
        <authorList>
            <consortium name="ELIXIR-Norway"/>
        </authorList>
    </citation>
    <scope>NUCLEOTIDE SEQUENCE [LARGE SCALE GENOMIC DNA]</scope>
</reference>
<evidence type="ECO:0000256" key="1">
    <source>
        <dbReference type="SAM" id="MobiDB-lite"/>
    </source>
</evidence>
<feature type="region of interest" description="Disordered" evidence="1">
    <location>
        <begin position="1"/>
        <end position="46"/>
    </location>
</feature>
<proteinExistence type="predicted"/>
<dbReference type="EMBL" id="OX459967">
    <property type="protein sequence ID" value="CAI9171562.1"/>
    <property type="molecule type" value="Genomic_DNA"/>
</dbReference>
<keyword evidence="3" id="KW-1185">Reference proteome</keyword>
<feature type="compositionally biased region" description="Basic and acidic residues" evidence="1">
    <location>
        <begin position="36"/>
        <end position="46"/>
    </location>
</feature>
<protein>
    <submittedName>
        <fullName evidence="2">Uncharacterized protein</fullName>
    </submittedName>
</protein>
<evidence type="ECO:0000313" key="3">
    <source>
        <dbReference type="Proteomes" id="UP001176941"/>
    </source>
</evidence>
<name>A0ABN8ZCD6_RANTA</name>
<sequence length="116" mass="13099">MAGQGLLSPPLLHTASRDRLLTPQPPSVVASSGFRRGTECEGSHGRIRGVDRKLHVPLLQTTGSRTSRFYKRHDGQTQACGWDPKARGWKVRPQGIRRRNLLTKSFFGRFGAFRWM</sequence>
<gene>
    <name evidence="2" type="ORF">MRATA1EN1_LOCUS20524</name>
</gene>
<accession>A0ABN8ZCD6</accession>
<organism evidence="2 3">
    <name type="scientific">Rangifer tarandus platyrhynchus</name>
    <name type="common">Svalbard reindeer</name>
    <dbReference type="NCBI Taxonomy" id="3082113"/>
    <lineage>
        <taxon>Eukaryota</taxon>
        <taxon>Metazoa</taxon>
        <taxon>Chordata</taxon>
        <taxon>Craniata</taxon>
        <taxon>Vertebrata</taxon>
        <taxon>Euteleostomi</taxon>
        <taxon>Mammalia</taxon>
        <taxon>Eutheria</taxon>
        <taxon>Laurasiatheria</taxon>
        <taxon>Artiodactyla</taxon>
        <taxon>Ruminantia</taxon>
        <taxon>Pecora</taxon>
        <taxon>Cervidae</taxon>
        <taxon>Odocoileinae</taxon>
        <taxon>Rangifer</taxon>
    </lineage>
</organism>